<comment type="caution">
    <text evidence="1">The sequence shown here is derived from an EMBL/GenBank/DDBJ whole genome shotgun (WGS) entry which is preliminary data.</text>
</comment>
<dbReference type="Proteomes" id="UP000575985">
    <property type="component" value="Unassembled WGS sequence"/>
</dbReference>
<proteinExistence type="predicted"/>
<dbReference type="RefSeq" id="WP_179769486.1">
    <property type="nucleotide sequence ID" value="NZ_JACCFO010000001.1"/>
</dbReference>
<dbReference type="EMBL" id="JACCFO010000001">
    <property type="protein sequence ID" value="NYI98314.1"/>
    <property type="molecule type" value="Genomic_DNA"/>
</dbReference>
<organism evidence="1 2">
    <name type="scientific">Streptomonospora nanhaiensis</name>
    <dbReference type="NCBI Taxonomy" id="1323731"/>
    <lineage>
        <taxon>Bacteria</taxon>
        <taxon>Bacillati</taxon>
        <taxon>Actinomycetota</taxon>
        <taxon>Actinomycetes</taxon>
        <taxon>Streptosporangiales</taxon>
        <taxon>Nocardiopsidaceae</taxon>
        <taxon>Streptomonospora</taxon>
    </lineage>
</organism>
<sequence length="63" mass="6923">MEKATALYCPECGEEVANVPPRVWNTGSPRPEHSHLDGEPLCAVMTEEGYRPATPTSRRPNGE</sequence>
<keyword evidence="2" id="KW-1185">Reference proteome</keyword>
<gene>
    <name evidence="1" type="ORF">HNR12_004591</name>
</gene>
<reference evidence="1 2" key="1">
    <citation type="submission" date="2020-07" db="EMBL/GenBank/DDBJ databases">
        <title>Sequencing the genomes of 1000 actinobacteria strains.</title>
        <authorList>
            <person name="Klenk H.-P."/>
        </authorList>
    </citation>
    <scope>NUCLEOTIDE SEQUENCE [LARGE SCALE GENOMIC DNA]</scope>
    <source>
        <strain evidence="1 2">DSM 45927</strain>
    </source>
</reference>
<name>A0A853BTP0_9ACTN</name>
<evidence type="ECO:0000313" key="1">
    <source>
        <dbReference type="EMBL" id="NYI98314.1"/>
    </source>
</evidence>
<dbReference type="AlphaFoldDB" id="A0A853BTP0"/>
<protein>
    <submittedName>
        <fullName evidence="1">Uncharacterized protein</fullName>
    </submittedName>
</protein>
<accession>A0A853BTP0</accession>
<evidence type="ECO:0000313" key="2">
    <source>
        <dbReference type="Proteomes" id="UP000575985"/>
    </source>
</evidence>